<accession>A0A3P3Z907</accession>
<sequence length="110" mass="12106">MSAYRSAFPPSRWSASCSVPQSQSVDRTNVCSAGKFLDSVVVYEERLFLKRFKGKHFPIFCGWMVGDGFGGVVVREDHSKITKLDSTIIPARVVRENASLGAAYAIEGET</sequence>
<evidence type="ECO:0000313" key="1">
    <source>
        <dbReference type="EMBL" id="SYZ66660.1"/>
    </source>
</evidence>
<name>A0A3P3Z907_LEIBR</name>
<proteinExistence type="predicted"/>
<reference evidence="1 2" key="1">
    <citation type="submission" date="2018-09" db="EMBL/GenBank/DDBJ databases">
        <authorList>
            <person name="Peiro R."/>
            <person name="Begona"/>
            <person name="Cbmso G."/>
            <person name="Lopez M."/>
            <person name="Gonzalez S."/>
        </authorList>
    </citation>
    <scope>NUCLEOTIDE SEQUENCE [LARGE SCALE GENOMIC DNA]</scope>
</reference>
<dbReference type="AlphaFoldDB" id="A0A3P3Z907"/>
<evidence type="ECO:0000313" key="2">
    <source>
        <dbReference type="Proteomes" id="UP000319462"/>
    </source>
</evidence>
<protein>
    <submittedName>
        <fullName evidence="1">Hypothetical_protein</fullName>
    </submittedName>
</protein>
<dbReference type="SUPFAM" id="SSF56059">
    <property type="entry name" value="Glutathione synthetase ATP-binding domain-like"/>
    <property type="match status" value="1"/>
</dbReference>
<dbReference type="Proteomes" id="UP000319462">
    <property type="component" value="Chromosome 25"/>
</dbReference>
<gene>
    <name evidence="1" type="ORF">LBRM2904_25.2520</name>
</gene>
<dbReference type="EMBL" id="LS997624">
    <property type="protein sequence ID" value="SYZ66660.1"/>
    <property type="molecule type" value="Genomic_DNA"/>
</dbReference>
<organism evidence="1 2">
    <name type="scientific">Leishmania braziliensis MHOM/BR/75/M2904</name>
    <dbReference type="NCBI Taxonomy" id="420245"/>
    <lineage>
        <taxon>Eukaryota</taxon>
        <taxon>Discoba</taxon>
        <taxon>Euglenozoa</taxon>
        <taxon>Kinetoplastea</taxon>
        <taxon>Metakinetoplastina</taxon>
        <taxon>Trypanosomatida</taxon>
        <taxon>Trypanosomatidae</taxon>
        <taxon>Leishmaniinae</taxon>
        <taxon>Leishmania</taxon>
        <taxon>Leishmania braziliensis species complex</taxon>
    </lineage>
</organism>